<keyword evidence="3" id="KW-1185">Reference proteome</keyword>
<feature type="region of interest" description="Disordered" evidence="1">
    <location>
        <begin position="1"/>
        <end position="43"/>
    </location>
</feature>
<evidence type="ECO:0000313" key="3">
    <source>
        <dbReference type="Proteomes" id="UP001596317"/>
    </source>
</evidence>
<comment type="caution">
    <text evidence="2">The sequence shown here is derived from an EMBL/GenBank/DDBJ whole genome shotgun (WGS) entry which is preliminary data.</text>
</comment>
<dbReference type="RefSeq" id="WP_224608719.1">
    <property type="nucleotide sequence ID" value="NZ_JAIQXV010000009.1"/>
</dbReference>
<organism evidence="2 3">
    <name type="scientific">Deinococcus multiflagellatus</name>
    <dbReference type="NCBI Taxonomy" id="1656887"/>
    <lineage>
        <taxon>Bacteria</taxon>
        <taxon>Thermotogati</taxon>
        <taxon>Deinococcota</taxon>
        <taxon>Deinococci</taxon>
        <taxon>Deinococcales</taxon>
        <taxon>Deinococcaceae</taxon>
        <taxon>Deinococcus</taxon>
    </lineage>
</organism>
<protein>
    <submittedName>
        <fullName evidence="2">Uncharacterized protein</fullName>
    </submittedName>
</protein>
<dbReference type="Proteomes" id="UP001596317">
    <property type="component" value="Unassembled WGS sequence"/>
</dbReference>
<accession>A0ABW1ZNS8</accession>
<feature type="compositionally biased region" description="Low complexity" evidence="1">
    <location>
        <begin position="55"/>
        <end position="64"/>
    </location>
</feature>
<dbReference type="EMBL" id="JBHSWB010000001">
    <property type="protein sequence ID" value="MFC6662072.1"/>
    <property type="molecule type" value="Genomic_DNA"/>
</dbReference>
<feature type="region of interest" description="Disordered" evidence="1">
    <location>
        <begin position="55"/>
        <end position="78"/>
    </location>
</feature>
<proteinExistence type="predicted"/>
<evidence type="ECO:0000256" key="1">
    <source>
        <dbReference type="SAM" id="MobiDB-lite"/>
    </source>
</evidence>
<sequence>MLDDPQPKKRRRKAQAAPEPLVPPLITPNLRDSRAPGPLPAPARPRRVTLAAFLAPPAPLQGAPTQEPALRRRARRRR</sequence>
<reference evidence="3" key="1">
    <citation type="journal article" date="2019" name="Int. J. Syst. Evol. Microbiol.">
        <title>The Global Catalogue of Microorganisms (GCM) 10K type strain sequencing project: providing services to taxonomists for standard genome sequencing and annotation.</title>
        <authorList>
            <consortium name="The Broad Institute Genomics Platform"/>
            <consortium name="The Broad Institute Genome Sequencing Center for Infectious Disease"/>
            <person name="Wu L."/>
            <person name="Ma J."/>
        </authorList>
    </citation>
    <scope>NUCLEOTIDE SEQUENCE [LARGE SCALE GENOMIC DNA]</scope>
    <source>
        <strain evidence="3">CCUG 63830</strain>
    </source>
</reference>
<evidence type="ECO:0000313" key="2">
    <source>
        <dbReference type="EMBL" id="MFC6662072.1"/>
    </source>
</evidence>
<gene>
    <name evidence="2" type="ORF">ACFP90_18375</name>
</gene>
<name>A0ABW1ZNS8_9DEIO</name>